<evidence type="ECO:0008006" key="3">
    <source>
        <dbReference type="Google" id="ProtNLM"/>
    </source>
</evidence>
<gene>
    <name evidence="1" type="ORF">EG028_02005</name>
</gene>
<dbReference type="RefSeq" id="WP_120514361.1">
    <property type="nucleotide sequence ID" value="NZ_QXZY01000001.1"/>
</dbReference>
<reference evidence="2" key="1">
    <citation type="submission" date="2018-11" db="EMBL/GenBank/DDBJ databases">
        <title>Chitinophaga lutea sp.nov., isolate from arsenic contaminated soil.</title>
        <authorList>
            <person name="Zong Y."/>
        </authorList>
    </citation>
    <scope>NUCLEOTIDE SEQUENCE [LARGE SCALE GENOMIC DNA]</scope>
    <source>
        <strain evidence="2">YLT18</strain>
    </source>
</reference>
<proteinExistence type="predicted"/>
<comment type="caution">
    <text evidence="1">The sequence shown here is derived from an EMBL/GenBank/DDBJ whole genome shotgun (WGS) entry which is preliminary data.</text>
</comment>
<dbReference type="OrthoDB" id="673795at2"/>
<dbReference type="EMBL" id="RMBX01000001">
    <property type="protein sequence ID" value="RPD43090.1"/>
    <property type="molecule type" value="Genomic_DNA"/>
</dbReference>
<dbReference type="Proteomes" id="UP000279089">
    <property type="component" value="Unassembled WGS sequence"/>
</dbReference>
<dbReference type="AlphaFoldDB" id="A0A3N4MSH7"/>
<name>A0A3N4MSH7_9BACT</name>
<evidence type="ECO:0000313" key="2">
    <source>
        <dbReference type="Proteomes" id="UP000279089"/>
    </source>
</evidence>
<keyword evidence="2" id="KW-1185">Reference proteome</keyword>
<organism evidence="1 2">
    <name type="scientific">Chitinophaga barathri</name>
    <dbReference type="NCBI Taxonomy" id="1647451"/>
    <lineage>
        <taxon>Bacteria</taxon>
        <taxon>Pseudomonadati</taxon>
        <taxon>Bacteroidota</taxon>
        <taxon>Chitinophagia</taxon>
        <taxon>Chitinophagales</taxon>
        <taxon>Chitinophagaceae</taxon>
        <taxon>Chitinophaga</taxon>
    </lineage>
</organism>
<accession>A0A3N4MSH7</accession>
<sequence length="221" mass="25441">MKQVLITITAVFVFFSPQLSFGQAISFRFSDLFGQNKKERNNTLAQIAQLQLYLNAARQGYTIVKDGLSTIHQVRNGEFTIHDLYYLSKKQVNPVVRRYPAALQALNYNLDIQRSLDRFLRLMRRDTVLAGHQRSFLRNTCAAVATDSDNLTRELHSILTDGRLEMNDAERIRRIEDLASRSQRKLMFTKTFCTEACSLVTSRMSETMEGSTLTNLYDLKK</sequence>
<protein>
    <recommendedName>
        <fullName evidence="3">TerB family tellurite resistance protein</fullName>
    </recommendedName>
</protein>
<evidence type="ECO:0000313" key="1">
    <source>
        <dbReference type="EMBL" id="RPD43090.1"/>
    </source>
</evidence>